<dbReference type="OrthoDB" id="571431at2"/>
<dbReference type="Gene3D" id="3.30.1460.10">
    <property type="match status" value="1"/>
</dbReference>
<gene>
    <name evidence="2" type="ORF">EV195_10482</name>
</gene>
<feature type="compositionally biased region" description="Basic and acidic residues" evidence="1">
    <location>
        <begin position="154"/>
        <end position="169"/>
    </location>
</feature>
<name>A0A4R2NU25_9FLAO</name>
<dbReference type="EMBL" id="SLXM01000004">
    <property type="protein sequence ID" value="TCP25051.1"/>
    <property type="molecule type" value="Genomic_DNA"/>
</dbReference>
<dbReference type="Proteomes" id="UP000294564">
    <property type="component" value="Unassembled WGS sequence"/>
</dbReference>
<dbReference type="RefSeq" id="WP_132794438.1">
    <property type="nucleotide sequence ID" value="NZ_SLXM01000004.1"/>
</dbReference>
<reference evidence="2 3" key="1">
    <citation type="submission" date="2019-03" db="EMBL/GenBank/DDBJ databases">
        <title>Genomic Encyclopedia of Type Strains, Phase IV (KMG-IV): sequencing the most valuable type-strain genomes for metagenomic binning, comparative biology and taxonomic classification.</title>
        <authorList>
            <person name="Goeker M."/>
        </authorList>
    </citation>
    <scope>NUCLEOTIDE SEQUENCE [LARGE SCALE GENOMIC DNA]</scope>
    <source>
        <strain evidence="2 3">DSM 14836</strain>
    </source>
</reference>
<accession>A0A4R2NU25</accession>
<evidence type="ECO:0000313" key="2">
    <source>
        <dbReference type="EMBL" id="TCP25051.1"/>
    </source>
</evidence>
<evidence type="ECO:0000313" key="3">
    <source>
        <dbReference type="Proteomes" id="UP000294564"/>
    </source>
</evidence>
<evidence type="ECO:0008006" key="4">
    <source>
        <dbReference type="Google" id="ProtNLM"/>
    </source>
</evidence>
<proteinExistence type="predicted"/>
<comment type="caution">
    <text evidence="2">The sequence shown here is derived from an EMBL/GenBank/DDBJ whole genome shotgun (WGS) entry which is preliminary data.</text>
</comment>
<dbReference type="AlphaFoldDB" id="A0A4R2NU25"/>
<dbReference type="SUPFAM" id="SSF69635">
    <property type="entry name" value="Type III secretory system chaperone-like"/>
    <property type="match status" value="1"/>
</dbReference>
<sequence>MKKAFLLFIACSMLNTYCYSQKMNPTKLGTMLETISDSIVSNTSQWRFIIKNTPFVAIADSTHNRMRIMSPIIESNNLSEELKTALLMANFHTALDVKYAISDGILWSVYIHPLKELTENQVLDAVSQVYYAKVNFGTTFSSTSLVFPGKKPKKENPKSTKKNKLIDKM</sequence>
<protein>
    <recommendedName>
        <fullName evidence="4">Sensory transduction regulator</fullName>
    </recommendedName>
</protein>
<organism evidence="2 3">
    <name type="scientific">Tenacibaculum skagerrakense</name>
    <dbReference type="NCBI Taxonomy" id="186571"/>
    <lineage>
        <taxon>Bacteria</taxon>
        <taxon>Pseudomonadati</taxon>
        <taxon>Bacteroidota</taxon>
        <taxon>Flavobacteriia</taxon>
        <taxon>Flavobacteriales</taxon>
        <taxon>Flavobacteriaceae</taxon>
        <taxon>Tenacibaculum</taxon>
    </lineage>
</organism>
<feature type="region of interest" description="Disordered" evidence="1">
    <location>
        <begin position="150"/>
        <end position="169"/>
    </location>
</feature>
<keyword evidence="3" id="KW-1185">Reference proteome</keyword>
<evidence type="ECO:0000256" key="1">
    <source>
        <dbReference type="SAM" id="MobiDB-lite"/>
    </source>
</evidence>